<dbReference type="PANTHER" id="PTHR31672:SF13">
    <property type="entry name" value="F-BOX PROTEIN CPR30-LIKE"/>
    <property type="match status" value="1"/>
</dbReference>
<dbReference type="InterPro" id="IPR017451">
    <property type="entry name" value="F-box-assoc_interact_dom"/>
</dbReference>
<reference evidence="2" key="2">
    <citation type="journal article" date="2023" name="Plants (Basel)">
        <title>Annotation of the Turnera subulata (Passifloraceae) Draft Genome Reveals the S-Locus Evolved after the Divergence of Turneroideae from Passifloroideae in a Stepwise Manner.</title>
        <authorList>
            <person name="Henning P.M."/>
            <person name="Roalson E.H."/>
            <person name="Mir W."/>
            <person name="McCubbin A.G."/>
            <person name="Shore J.S."/>
        </authorList>
    </citation>
    <scope>NUCLEOTIDE SEQUENCE</scope>
    <source>
        <strain evidence="2">F60SS</strain>
    </source>
</reference>
<comment type="caution">
    <text evidence="2">The sequence shown here is derived from an EMBL/GenBank/DDBJ whole genome shotgun (WGS) entry which is preliminary data.</text>
</comment>
<dbReference type="NCBIfam" id="TIGR01640">
    <property type="entry name" value="F_box_assoc_1"/>
    <property type="match status" value="1"/>
</dbReference>
<dbReference type="CDD" id="cd22157">
    <property type="entry name" value="F-box_AtFBW1-like"/>
    <property type="match status" value="1"/>
</dbReference>
<dbReference type="Proteomes" id="UP001141552">
    <property type="component" value="Unassembled WGS sequence"/>
</dbReference>
<name>A0A9Q0FYH2_9ROSI</name>
<proteinExistence type="predicted"/>
<evidence type="ECO:0000259" key="1">
    <source>
        <dbReference type="PROSITE" id="PS50181"/>
    </source>
</evidence>
<reference evidence="2" key="1">
    <citation type="submission" date="2022-02" db="EMBL/GenBank/DDBJ databases">
        <authorList>
            <person name="Henning P.M."/>
            <person name="McCubbin A.G."/>
            <person name="Shore J.S."/>
        </authorList>
    </citation>
    <scope>NUCLEOTIDE SEQUENCE</scope>
    <source>
        <strain evidence="2">F60SS</strain>
        <tissue evidence="2">Leaves</tissue>
    </source>
</reference>
<dbReference type="PANTHER" id="PTHR31672">
    <property type="entry name" value="BNACNNG10540D PROTEIN"/>
    <property type="match status" value="1"/>
</dbReference>
<organism evidence="2 3">
    <name type="scientific">Turnera subulata</name>
    <dbReference type="NCBI Taxonomy" id="218843"/>
    <lineage>
        <taxon>Eukaryota</taxon>
        <taxon>Viridiplantae</taxon>
        <taxon>Streptophyta</taxon>
        <taxon>Embryophyta</taxon>
        <taxon>Tracheophyta</taxon>
        <taxon>Spermatophyta</taxon>
        <taxon>Magnoliopsida</taxon>
        <taxon>eudicotyledons</taxon>
        <taxon>Gunneridae</taxon>
        <taxon>Pentapetalae</taxon>
        <taxon>rosids</taxon>
        <taxon>fabids</taxon>
        <taxon>Malpighiales</taxon>
        <taxon>Passifloraceae</taxon>
        <taxon>Turnera</taxon>
    </lineage>
</organism>
<dbReference type="PROSITE" id="PS50181">
    <property type="entry name" value="FBOX"/>
    <property type="match status" value="1"/>
</dbReference>
<feature type="domain" description="F-box" evidence="1">
    <location>
        <begin position="16"/>
        <end position="61"/>
    </location>
</feature>
<gene>
    <name evidence="2" type="ORF">Tsubulata_010903</name>
</gene>
<dbReference type="Pfam" id="PF08268">
    <property type="entry name" value="FBA_3"/>
    <property type="match status" value="1"/>
</dbReference>
<protein>
    <recommendedName>
        <fullName evidence="1">F-box domain-containing protein</fullName>
    </recommendedName>
</protein>
<dbReference type="SUPFAM" id="SSF81383">
    <property type="entry name" value="F-box domain"/>
    <property type="match status" value="1"/>
</dbReference>
<dbReference type="InterPro" id="IPR050796">
    <property type="entry name" value="SCF_F-box_component"/>
</dbReference>
<dbReference type="AlphaFoldDB" id="A0A9Q0FYH2"/>
<dbReference type="SMART" id="SM00256">
    <property type="entry name" value="FBOX"/>
    <property type="match status" value="1"/>
</dbReference>
<accession>A0A9Q0FYH2</accession>
<keyword evidence="3" id="KW-1185">Reference proteome</keyword>
<dbReference type="Pfam" id="PF00646">
    <property type="entry name" value="F-box"/>
    <property type="match status" value="1"/>
</dbReference>
<dbReference type="EMBL" id="JAKUCV010003462">
    <property type="protein sequence ID" value="KAJ4838867.1"/>
    <property type="molecule type" value="Genomic_DNA"/>
</dbReference>
<dbReference type="OrthoDB" id="5319261at2759"/>
<sequence length="432" mass="49936">MENAKRRRVSSCNVDAQKQPVFPVEIFCEILARLPVESILRCRSVCRSWLSMIRSSFFINLQQNISNDKPPQFIVQSQSSADMNNLYLLDMGRCKLREIRLENIELRTRFKLQLPGLEIRCSCDGLLCMASDQKLDPIFICNPITRECVILPLSRLKSFVVSHQIGFGFDKLSQKYKIIREYRTSNNKNESQFQIITLGESSWRQLNPPPNVSVSQLDAAVFWNGSLHWVVDFKTGNESILALDLSDEKFHTIPFPKFRFSGEYFELLVLRGSLTIVEHESTTMKIWKVTGNKIEGFSVHCMDEYDTHVCWNRYHCYTTFCHPNCDSLLLQVCLTDNRNAKRDWFTEFVPGMEVPQYFHPNIRGLPNHFRTVSFSPSFVSPIAAPMCSKSATSLREQLSLISSEWTSCFGFHCPKPNNGILTSLFFSKWRWA</sequence>
<dbReference type="Gene3D" id="1.20.1280.50">
    <property type="match status" value="1"/>
</dbReference>
<evidence type="ECO:0000313" key="3">
    <source>
        <dbReference type="Proteomes" id="UP001141552"/>
    </source>
</evidence>
<dbReference type="InterPro" id="IPR036047">
    <property type="entry name" value="F-box-like_dom_sf"/>
</dbReference>
<evidence type="ECO:0000313" key="2">
    <source>
        <dbReference type="EMBL" id="KAJ4838867.1"/>
    </source>
</evidence>
<dbReference type="InterPro" id="IPR001810">
    <property type="entry name" value="F-box_dom"/>
</dbReference>
<dbReference type="InterPro" id="IPR013187">
    <property type="entry name" value="F-box-assoc_dom_typ3"/>
</dbReference>